<accession>A0AC34GAC5</accession>
<sequence>MCLRISIPQSNEEETLGVDETNTNDFDEDKPIRKICGAGKLQNVIDDDNDDLPSFYIHNEELEELKADAKLKEAQIVIAKKEFKKVYFQKKATKEKLETIKMKLEIDEIEEARLMKQKKLKELKMQMKND</sequence>
<name>A0AC34GAC5_9BILA</name>
<dbReference type="Proteomes" id="UP000887579">
    <property type="component" value="Unplaced"/>
</dbReference>
<evidence type="ECO:0000313" key="1">
    <source>
        <dbReference type="Proteomes" id="UP000887579"/>
    </source>
</evidence>
<protein>
    <submittedName>
        <fullName evidence="2">Uncharacterized protein</fullName>
    </submittedName>
</protein>
<dbReference type="WBParaSite" id="ES5_v2.g26398.t1">
    <property type="protein sequence ID" value="ES5_v2.g26398.t1"/>
    <property type="gene ID" value="ES5_v2.g26398"/>
</dbReference>
<evidence type="ECO:0000313" key="2">
    <source>
        <dbReference type="WBParaSite" id="ES5_v2.g26398.t1"/>
    </source>
</evidence>
<organism evidence="1 2">
    <name type="scientific">Panagrolaimus sp. ES5</name>
    <dbReference type="NCBI Taxonomy" id="591445"/>
    <lineage>
        <taxon>Eukaryota</taxon>
        <taxon>Metazoa</taxon>
        <taxon>Ecdysozoa</taxon>
        <taxon>Nematoda</taxon>
        <taxon>Chromadorea</taxon>
        <taxon>Rhabditida</taxon>
        <taxon>Tylenchina</taxon>
        <taxon>Panagrolaimomorpha</taxon>
        <taxon>Panagrolaimoidea</taxon>
        <taxon>Panagrolaimidae</taxon>
        <taxon>Panagrolaimus</taxon>
    </lineage>
</organism>
<reference evidence="2" key="1">
    <citation type="submission" date="2022-11" db="UniProtKB">
        <authorList>
            <consortium name="WormBaseParasite"/>
        </authorList>
    </citation>
    <scope>IDENTIFICATION</scope>
</reference>
<proteinExistence type="predicted"/>